<dbReference type="PROSITE" id="PS50089">
    <property type="entry name" value="ZF_RING_2"/>
    <property type="match status" value="1"/>
</dbReference>
<dbReference type="GO" id="GO:0008270">
    <property type="term" value="F:zinc ion binding"/>
    <property type="evidence" value="ECO:0007669"/>
    <property type="project" value="UniProtKB-KW"/>
</dbReference>
<dbReference type="STRING" id="31234.E3N4M3"/>
<dbReference type="OrthoDB" id="252722at2759"/>
<evidence type="ECO:0000313" key="6">
    <source>
        <dbReference type="EMBL" id="EFO85575.1"/>
    </source>
</evidence>
<dbReference type="InterPro" id="IPR027370">
    <property type="entry name" value="Znf-RING_euk"/>
</dbReference>
<feature type="domain" description="RING-type" evidence="5">
    <location>
        <begin position="1"/>
        <end position="42"/>
    </location>
</feature>
<dbReference type="PROSITE" id="PS00518">
    <property type="entry name" value="ZF_RING_1"/>
    <property type="match status" value="1"/>
</dbReference>
<evidence type="ECO:0000256" key="3">
    <source>
        <dbReference type="ARBA" id="ARBA00022833"/>
    </source>
</evidence>
<proteinExistence type="predicted"/>
<keyword evidence="1" id="KW-0479">Metal-binding</keyword>
<gene>
    <name evidence="6" type="ORF">CRE_29118</name>
</gene>
<organism evidence="7">
    <name type="scientific">Caenorhabditis remanei</name>
    <name type="common">Caenorhabditis vulgaris</name>
    <dbReference type="NCBI Taxonomy" id="31234"/>
    <lineage>
        <taxon>Eukaryota</taxon>
        <taxon>Metazoa</taxon>
        <taxon>Ecdysozoa</taxon>
        <taxon>Nematoda</taxon>
        <taxon>Chromadorea</taxon>
        <taxon>Rhabditida</taxon>
        <taxon>Rhabditina</taxon>
        <taxon>Rhabditomorpha</taxon>
        <taxon>Rhabditoidea</taxon>
        <taxon>Rhabditidae</taxon>
        <taxon>Peloderinae</taxon>
        <taxon>Caenorhabditis</taxon>
    </lineage>
</organism>
<dbReference type="AlphaFoldDB" id="E3N4M3"/>
<evidence type="ECO:0000259" key="5">
    <source>
        <dbReference type="PROSITE" id="PS50089"/>
    </source>
</evidence>
<dbReference type="InterPro" id="IPR013083">
    <property type="entry name" value="Znf_RING/FYVE/PHD"/>
</dbReference>
<dbReference type="PANTHER" id="PTHR47156">
    <property type="entry name" value="PROTEIN CBG20824"/>
    <property type="match status" value="1"/>
</dbReference>
<dbReference type="Gene3D" id="3.30.40.10">
    <property type="entry name" value="Zinc/RING finger domain, C3HC4 (zinc finger)"/>
    <property type="match status" value="1"/>
</dbReference>
<reference evidence="6" key="1">
    <citation type="submission" date="2007-07" db="EMBL/GenBank/DDBJ databases">
        <title>PCAP assembly of the Caenorhabditis remanei genome.</title>
        <authorList>
            <consortium name="The Caenorhabditis remanei Sequencing Consortium"/>
            <person name="Wilson R.K."/>
        </authorList>
    </citation>
    <scope>NUCLEOTIDE SEQUENCE [LARGE SCALE GENOMIC DNA]</scope>
    <source>
        <strain evidence="6">PB4641</strain>
    </source>
</reference>
<keyword evidence="3" id="KW-0862">Zinc</keyword>
<dbReference type="InParanoid" id="E3N4M3"/>
<dbReference type="InterPro" id="IPR052667">
    <property type="entry name" value="E3_ubiquitin-ligase_RING"/>
</dbReference>
<accession>E3N4M3</accession>
<keyword evidence="7" id="KW-1185">Reference proteome</keyword>
<dbReference type="InterPro" id="IPR017907">
    <property type="entry name" value="Znf_RING_CS"/>
</dbReference>
<dbReference type="HOGENOM" id="CLU_2814857_0_0_1"/>
<evidence type="ECO:0000256" key="4">
    <source>
        <dbReference type="PROSITE-ProRule" id="PRU00175"/>
    </source>
</evidence>
<dbReference type="EMBL" id="DS268526">
    <property type="protein sequence ID" value="EFO85575.1"/>
    <property type="molecule type" value="Genomic_DNA"/>
</dbReference>
<dbReference type="InterPro" id="IPR001841">
    <property type="entry name" value="Znf_RING"/>
</dbReference>
<dbReference type="SMART" id="SM00184">
    <property type="entry name" value="RING"/>
    <property type="match status" value="1"/>
</dbReference>
<protein>
    <recommendedName>
        <fullName evidence="5">RING-type domain-containing protein</fullName>
    </recommendedName>
</protein>
<evidence type="ECO:0000313" key="7">
    <source>
        <dbReference type="Proteomes" id="UP000008281"/>
    </source>
</evidence>
<dbReference type="Proteomes" id="UP000008281">
    <property type="component" value="Unassembled WGS sequence"/>
</dbReference>
<dbReference type="PANTHER" id="PTHR47156:SF5">
    <property type="entry name" value="RING-TYPE DOMAIN-CONTAINING PROTEIN"/>
    <property type="match status" value="1"/>
</dbReference>
<sequence>MCFLEFEYDGDRIPKVLKCGHTFCWGCIQKLAKTKYIRCPNDGKMFFLKKNDNLSHLKKNFKAMNNQ</sequence>
<dbReference type="Pfam" id="PF13445">
    <property type="entry name" value="zf-RING_UBOX"/>
    <property type="match status" value="1"/>
</dbReference>
<keyword evidence="2 4" id="KW-0863">Zinc-finger</keyword>
<evidence type="ECO:0000256" key="1">
    <source>
        <dbReference type="ARBA" id="ARBA00022723"/>
    </source>
</evidence>
<dbReference type="SUPFAM" id="SSF57850">
    <property type="entry name" value="RING/U-box"/>
    <property type="match status" value="1"/>
</dbReference>
<evidence type="ECO:0000256" key="2">
    <source>
        <dbReference type="ARBA" id="ARBA00022771"/>
    </source>
</evidence>
<name>E3N4M3_CAERE</name>